<keyword evidence="3" id="KW-1185">Reference proteome</keyword>
<evidence type="ECO:0000313" key="2">
    <source>
        <dbReference type="EMBL" id="GAA4077397.1"/>
    </source>
</evidence>
<evidence type="ECO:0000313" key="3">
    <source>
        <dbReference type="Proteomes" id="UP001499984"/>
    </source>
</evidence>
<gene>
    <name evidence="2" type="ORF">GCM10022233_65460</name>
</gene>
<name>A0ABP7VZF3_9ACTN</name>
<comment type="caution">
    <text evidence="2">The sequence shown here is derived from an EMBL/GenBank/DDBJ whole genome shotgun (WGS) entry which is preliminary data.</text>
</comment>
<feature type="compositionally biased region" description="Basic and acidic residues" evidence="1">
    <location>
        <begin position="20"/>
        <end position="41"/>
    </location>
</feature>
<feature type="compositionally biased region" description="Polar residues" evidence="1">
    <location>
        <begin position="57"/>
        <end position="72"/>
    </location>
</feature>
<dbReference type="Proteomes" id="UP001499984">
    <property type="component" value="Unassembled WGS sequence"/>
</dbReference>
<reference evidence="3" key="1">
    <citation type="journal article" date="2019" name="Int. J. Syst. Evol. Microbiol.">
        <title>The Global Catalogue of Microorganisms (GCM) 10K type strain sequencing project: providing services to taxonomists for standard genome sequencing and annotation.</title>
        <authorList>
            <consortium name="The Broad Institute Genomics Platform"/>
            <consortium name="The Broad Institute Genome Sequencing Center for Infectious Disease"/>
            <person name="Wu L."/>
            <person name="Ma J."/>
        </authorList>
    </citation>
    <scope>NUCLEOTIDE SEQUENCE [LARGE SCALE GENOMIC DNA]</scope>
    <source>
        <strain evidence="3">JCM 16925</strain>
    </source>
</reference>
<accession>A0ABP7VZF3</accession>
<protein>
    <recommendedName>
        <fullName evidence="4">Transposase</fullName>
    </recommendedName>
</protein>
<feature type="region of interest" description="Disordered" evidence="1">
    <location>
        <begin position="1"/>
        <end position="87"/>
    </location>
</feature>
<evidence type="ECO:0008006" key="4">
    <source>
        <dbReference type="Google" id="ProtNLM"/>
    </source>
</evidence>
<proteinExistence type="predicted"/>
<evidence type="ECO:0000256" key="1">
    <source>
        <dbReference type="SAM" id="MobiDB-lite"/>
    </source>
</evidence>
<dbReference type="EMBL" id="BAAAZY010000021">
    <property type="protein sequence ID" value="GAA4077397.1"/>
    <property type="molecule type" value="Genomic_DNA"/>
</dbReference>
<organism evidence="2 3">
    <name type="scientific">Streptomyces shaanxiensis</name>
    <dbReference type="NCBI Taxonomy" id="653357"/>
    <lineage>
        <taxon>Bacteria</taxon>
        <taxon>Bacillati</taxon>
        <taxon>Actinomycetota</taxon>
        <taxon>Actinomycetes</taxon>
        <taxon>Kitasatosporales</taxon>
        <taxon>Streptomycetaceae</taxon>
        <taxon>Streptomyces</taxon>
    </lineage>
</organism>
<sequence>MGADALLGCQSLGAEQLPPDEEHRRGRDNGGSEGQHKDPSDRPQVQATLLFRPPPGQKSSHPSTTTSQSAANGGNAPPYTAGRRDAA</sequence>